<feature type="transmembrane region" description="Helical" evidence="1">
    <location>
        <begin position="20"/>
        <end position="40"/>
    </location>
</feature>
<keyword evidence="1" id="KW-0472">Membrane</keyword>
<organism evidence="2 3">
    <name type="scientific">Victivallis vadensis</name>
    <dbReference type="NCBI Taxonomy" id="172901"/>
    <lineage>
        <taxon>Bacteria</taxon>
        <taxon>Pseudomonadati</taxon>
        <taxon>Lentisphaerota</taxon>
        <taxon>Lentisphaeria</taxon>
        <taxon>Victivallales</taxon>
        <taxon>Victivallaceae</taxon>
        <taxon>Victivallis</taxon>
    </lineage>
</organism>
<accession>A0A848AXE5</accession>
<name>A0A848AXE5_9BACT</name>
<keyword evidence="1" id="KW-0812">Transmembrane</keyword>
<evidence type="ECO:0000256" key="1">
    <source>
        <dbReference type="SAM" id="Phobius"/>
    </source>
</evidence>
<dbReference type="Proteomes" id="UP000576225">
    <property type="component" value="Unassembled WGS sequence"/>
</dbReference>
<dbReference type="AlphaFoldDB" id="A0A848AXE5"/>
<dbReference type="PANTHER" id="PTHR30093">
    <property type="entry name" value="GENERAL SECRETION PATHWAY PROTEIN G"/>
    <property type="match status" value="1"/>
</dbReference>
<dbReference type="InterPro" id="IPR012902">
    <property type="entry name" value="N_methyl_site"/>
</dbReference>
<gene>
    <name evidence="2" type="ORF">HF882_03335</name>
</gene>
<dbReference type="Pfam" id="PF07963">
    <property type="entry name" value="N_methyl"/>
    <property type="match status" value="1"/>
</dbReference>
<dbReference type="SUPFAM" id="SSF54523">
    <property type="entry name" value="Pili subunits"/>
    <property type="match status" value="1"/>
</dbReference>
<dbReference type="EMBL" id="JABAEW010000004">
    <property type="protein sequence ID" value="NMD85612.1"/>
    <property type="molecule type" value="Genomic_DNA"/>
</dbReference>
<reference evidence="2 3" key="1">
    <citation type="submission" date="2020-04" db="EMBL/GenBank/DDBJ databases">
        <authorList>
            <person name="Hitch T.C.A."/>
            <person name="Wylensek D."/>
            <person name="Clavel T."/>
        </authorList>
    </citation>
    <scope>NUCLEOTIDE SEQUENCE [LARGE SCALE GENOMIC DNA]</scope>
    <source>
        <strain evidence="2 3">COR2-253-APC-1A</strain>
    </source>
</reference>
<dbReference type="Gene3D" id="3.30.700.10">
    <property type="entry name" value="Glycoprotein, Type 4 Pilin"/>
    <property type="match status" value="1"/>
</dbReference>
<dbReference type="NCBIfam" id="TIGR02532">
    <property type="entry name" value="IV_pilin_GFxxxE"/>
    <property type="match status" value="1"/>
</dbReference>
<evidence type="ECO:0000313" key="2">
    <source>
        <dbReference type="EMBL" id="NMD85612.1"/>
    </source>
</evidence>
<dbReference type="RefSeq" id="WP_168961591.1">
    <property type="nucleotide sequence ID" value="NZ_CAJKCJ010000046.1"/>
</dbReference>
<protein>
    <submittedName>
        <fullName evidence="2">Prepilin-type N-terminal cleavage/methylation domain-containing protein</fullName>
    </submittedName>
</protein>
<keyword evidence="1" id="KW-1133">Transmembrane helix</keyword>
<sequence>MKINFSRFPKQLQKYSFTLIELLVVIAIIAILAGMLLPALNQARETSKKIKCTGNLKQYVTAGLMYAGDYDDFFVPVNPGVKITQDPIWYTNPAFRKQLGPYVLNDSKPECTYEGISEALICPNAMVAFQTRDQGGPVIKKSYAMTAEDIYHTAWHSSGYSKGQQIIAYKLSRVVKASNRMAFIDGLDWAVKFDDAKNYSNGGENCSGNAVAYRHGGSNTANLALLDGHVETRQAAAITDDIPLWGGFYSNN</sequence>
<comment type="caution">
    <text evidence="2">The sequence shown here is derived from an EMBL/GenBank/DDBJ whole genome shotgun (WGS) entry which is preliminary data.</text>
</comment>
<evidence type="ECO:0000313" key="3">
    <source>
        <dbReference type="Proteomes" id="UP000576225"/>
    </source>
</evidence>
<dbReference type="InterPro" id="IPR045584">
    <property type="entry name" value="Pilin-like"/>
</dbReference>
<proteinExistence type="predicted"/>
<dbReference type="PANTHER" id="PTHR30093:SF2">
    <property type="entry name" value="TYPE II SECRETION SYSTEM PROTEIN H"/>
    <property type="match status" value="1"/>
</dbReference>